<reference evidence="1" key="1">
    <citation type="submission" date="2006-07" db="EMBL/GenBank/DDBJ databases">
        <title>Large-scale analysis of RIKEN Arabidopsis full-length (RAFL) cDNAs.</title>
        <authorList>
            <person name="Totoki Y."/>
            <person name="Seki M."/>
            <person name="Ishida J."/>
            <person name="Nakajima M."/>
            <person name="Enju A."/>
            <person name="Morosawa T."/>
            <person name="Kamiya A."/>
            <person name="Narusaka M."/>
            <person name="Shin-i T."/>
            <person name="Nakagawa M."/>
            <person name="Sakamoto N."/>
            <person name="Oishi K."/>
            <person name="Kohara Y."/>
            <person name="Kobayashi M."/>
            <person name="Toyoda A."/>
            <person name="Sakaki Y."/>
            <person name="Sakurai T."/>
            <person name="Iida K."/>
            <person name="Akiyama K."/>
            <person name="Satou M."/>
            <person name="Toyoda T."/>
            <person name="Konagaya A."/>
            <person name="Carninci P."/>
            <person name="Kawai J."/>
            <person name="Hayashizaki Y."/>
            <person name="Shinozaki K."/>
        </authorList>
    </citation>
    <scope>NUCLEOTIDE SEQUENCE</scope>
</reference>
<evidence type="ECO:0000313" key="1">
    <source>
        <dbReference type="EMBL" id="BAF00215.1"/>
    </source>
</evidence>
<protein>
    <submittedName>
        <fullName evidence="1">Uncharacterized protein</fullName>
    </submittedName>
</protein>
<accession>Q0WRN4</accession>
<dbReference type="EMBL" id="AK228267">
    <property type="protein sequence ID" value="BAF00215.1"/>
    <property type="molecule type" value="mRNA"/>
</dbReference>
<name>Q0WRN4_ARATH</name>
<organism evidence="1">
    <name type="scientific">Arabidopsis thaliana</name>
    <name type="common">Mouse-ear cress</name>
    <dbReference type="NCBI Taxonomy" id="3702"/>
    <lineage>
        <taxon>Eukaryota</taxon>
        <taxon>Viridiplantae</taxon>
        <taxon>Streptophyta</taxon>
        <taxon>Embryophyta</taxon>
        <taxon>Tracheophyta</taxon>
        <taxon>Spermatophyta</taxon>
        <taxon>Magnoliopsida</taxon>
        <taxon>eudicotyledons</taxon>
        <taxon>Gunneridae</taxon>
        <taxon>Pentapetalae</taxon>
        <taxon>rosids</taxon>
        <taxon>malvids</taxon>
        <taxon>Brassicales</taxon>
        <taxon>Brassicaceae</taxon>
        <taxon>Camelineae</taxon>
        <taxon>Arabidopsis</taxon>
    </lineage>
</organism>
<dbReference type="AlphaFoldDB" id="Q0WRN4"/>
<sequence length="85" mass="9923">MLGSTNVARRRGRRCDYCHRRFEFVPRRSNQRRWSFLIGGSWGNNSNVDRTGYQDLGLGPTAKVPWAETQRSFFLGQKTRDDNIT</sequence>
<proteinExistence type="evidence at transcript level"/>